<keyword evidence="3" id="KW-1185">Reference proteome</keyword>
<keyword evidence="1" id="KW-1133">Transmembrane helix</keyword>
<sequence>MAVPEKLMKYKFHFMFSTLVLLLILSLFLIAPRFLTILSYFWPLFMSTALFLFAVLFFGRTSPLVSEISSDKPGEGLLDYVAGQPEELIQKEQEQEEEK</sequence>
<evidence type="ECO:0000313" key="3">
    <source>
        <dbReference type="Proteomes" id="UP000631114"/>
    </source>
</evidence>
<dbReference type="AlphaFoldDB" id="A0A835M1P0"/>
<evidence type="ECO:0008006" key="4">
    <source>
        <dbReference type="Google" id="ProtNLM"/>
    </source>
</evidence>
<feature type="transmembrane region" description="Helical" evidence="1">
    <location>
        <begin position="12"/>
        <end position="31"/>
    </location>
</feature>
<feature type="transmembrane region" description="Helical" evidence="1">
    <location>
        <begin position="37"/>
        <end position="58"/>
    </location>
</feature>
<gene>
    <name evidence="2" type="ORF">IFM89_025433</name>
</gene>
<keyword evidence="1" id="KW-0812">Transmembrane</keyword>
<protein>
    <recommendedName>
        <fullName evidence="4">Transmembrane protein</fullName>
    </recommendedName>
</protein>
<reference evidence="2 3" key="1">
    <citation type="submission" date="2020-10" db="EMBL/GenBank/DDBJ databases">
        <title>The Coptis chinensis genome and diversification of protoberbering-type alkaloids.</title>
        <authorList>
            <person name="Wang B."/>
            <person name="Shu S."/>
            <person name="Song C."/>
            <person name="Liu Y."/>
        </authorList>
    </citation>
    <scope>NUCLEOTIDE SEQUENCE [LARGE SCALE GENOMIC DNA]</scope>
    <source>
        <strain evidence="2">HL-2020</strain>
        <tissue evidence="2">Leaf</tissue>
    </source>
</reference>
<accession>A0A835M1P0</accession>
<proteinExistence type="predicted"/>
<comment type="caution">
    <text evidence="2">The sequence shown here is derived from an EMBL/GenBank/DDBJ whole genome shotgun (WGS) entry which is preliminary data.</text>
</comment>
<dbReference type="OrthoDB" id="649865at2759"/>
<keyword evidence="1" id="KW-0472">Membrane</keyword>
<organism evidence="2 3">
    <name type="scientific">Coptis chinensis</name>
    <dbReference type="NCBI Taxonomy" id="261450"/>
    <lineage>
        <taxon>Eukaryota</taxon>
        <taxon>Viridiplantae</taxon>
        <taxon>Streptophyta</taxon>
        <taxon>Embryophyta</taxon>
        <taxon>Tracheophyta</taxon>
        <taxon>Spermatophyta</taxon>
        <taxon>Magnoliopsida</taxon>
        <taxon>Ranunculales</taxon>
        <taxon>Ranunculaceae</taxon>
        <taxon>Coptidoideae</taxon>
        <taxon>Coptis</taxon>
    </lineage>
</organism>
<evidence type="ECO:0000313" key="2">
    <source>
        <dbReference type="EMBL" id="KAF9610899.1"/>
    </source>
</evidence>
<dbReference type="EMBL" id="JADFTS010000004">
    <property type="protein sequence ID" value="KAF9610899.1"/>
    <property type="molecule type" value="Genomic_DNA"/>
</dbReference>
<dbReference type="Proteomes" id="UP000631114">
    <property type="component" value="Unassembled WGS sequence"/>
</dbReference>
<dbReference type="PANTHER" id="PTHR34125:SF7">
    <property type="entry name" value="TRANSMEMBRANE PROTEIN"/>
    <property type="match status" value="1"/>
</dbReference>
<dbReference type="PANTHER" id="PTHR34125">
    <property type="entry name" value="OS01G0762900 PROTEIN"/>
    <property type="match status" value="1"/>
</dbReference>
<evidence type="ECO:0000256" key="1">
    <source>
        <dbReference type="SAM" id="Phobius"/>
    </source>
</evidence>
<name>A0A835M1P0_9MAGN</name>